<organism evidence="1 2">
    <name type="scientific">Athelia psychrophila</name>
    <dbReference type="NCBI Taxonomy" id="1759441"/>
    <lineage>
        <taxon>Eukaryota</taxon>
        <taxon>Fungi</taxon>
        <taxon>Dikarya</taxon>
        <taxon>Basidiomycota</taxon>
        <taxon>Agaricomycotina</taxon>
        <taxon>Agaricomycetes</taxon>
        <taxon>Agaricomycetidae</taxon>
        <taxon>Atheliales</taxon>
        <taxon>Atheliaceae</taxon>
        <taxon>Athelia</taxon>
    </lineage>
</organism>
<dbReference type="Proteomes" id="UP000076532">
    <property type="component" value="Unassembled WGS sequence"/>
</dbReference>
<evidence type="ECO:0000313" key="2">
    <source>
        <dbReference type="Proteomes" id="UP000076532"/>
    </source>
</evidence>
<dbReference type="EMBL" id="KV417624">
    <property type="protein sequence ID" value="KZP13983.1"/>
    <property type="molecule type" value="Genomic_DNA"/>
</dbReference>
<protein>
    <submittedName>
        <fullName evidence="1">Uncharacterized protein</fullName>
    </submittedName>
</protein>
<evidence type="ECO:0000313" key="1">
    <source>
        <dbReference type="EMBL" id="KZP13983.1"/>
    </source>
</evidence>
<proteinExistence type="predicted"/>
<reference evidence="1 2" key="1">
    <citation type="journal article" date="2016" name="Mol. Biol. Evol.">
        <title>Comparative Genomics of Early-Diverging Mushroom-Forming Fungi Provides Insights into the Origins of Lignocellulose Decay Capabilities.</title>
        <authorList>
            <person name="Nagy L.G."/>
            <person name="Riley R."/>
            <person name="Tritt A."/>
            <person name="Adam C."/>
            <person name="Daum C."/>
            <person name="Floudas D."/>
            <person name="Sun H."/>
            <person name="Yadav J.S."/>
            <person name="Pangilinan J."/>
            <person name="Larsson K.H."/>
            <person name="Matsuura K."/>
            <person name="Barry K."/>
            <person name="Labutti K."/>
            <person name="Kuo R."/>
            <person name="Ohm R.A."/>
            <person name="Bhattacharya S.S."/>
            <person name="Shirouzu T."/>
            <person name="Yoshinaga Y."/>
            <person name="Martin F.M."/>
            <person name="Grigoriev I.V."/>
            <person name="Hibbett D.S."/>
        </authorList>
    </citation>
    <scope>NUCLEOTIDE SEQUENCE [LARGE SCALE GENOMIC DNA]</scope>
    <source>
        <strain evidence="1 2">CBS 109695</strain>
    </source>
</reference>
<accession>A0A166CTH4</accession>
<dbReference type="AlphaFoldDB" id="A0A166CTH4"/>
<gene>
    <name evidence="1" type="ORF">FIBSPDRAFT_935996</name>
</gene>
<name>A0A166CTH4_9AGAM</name>
<sequence>MISGWVRPRQVYHQLSTFLISITEMQRYIEIAKSPGMSPDSSCQRLLRGWMKLVAPFTPSSVDGVSSHGTSFHKAVEQPEDIPESIFVLLQAVAISGSSDSLLGETALLLSKAWPTIWIWIKYIYHANLRDLPGMIHDAAFARRYQVIGAMLGLLAKHGRNQIIFEIIVNHESEILPMMADMWKGEGTDKFLATQGFQCGIFPSTPAPLIQQKFVAQIIATCGTAQEAVYVACQRVERHLEQKHLNYQAITLDLNFFRFELMETDPSPLVQPMHASSRVAITLMDSWKHAASMSFTGSVEARERLLMICLFSVVMLAQNSPQAYNRIGDMLHRDLFHLLAKSASLVKKSSPIYDAFFDRIACMFHDILSPATVHREILSLTRRCVAAALKRGNLRPLETYPRVRDALLGLQKLLDQRERKVCVDLSYPNLNFLSYLVVFDLVAHHGKMIASLSPAFYERKQFFFLNYVKVGGSTSSMELVDLNERPSFLPFSSDNTLYDEWCQLFHALEGAMPFLVAIPQGGLGAVQVMTATVHIMDYGESTSPGTGDPTEALNIRWLHCKSIHAPELW</sequence>
<keyword evidence="2" id="KW-1185">Reference proteome</keyword>